<reference evidence="11" key="1">
    <citation type="journal article" date="2014" name="Nat. Genet.">
        <title>Genome of the human hookworm Necator americanus.</title>
        <authorList>
            <person name="Tang Y.T."/>
            <person name="Gao X."/>
            <person name="Rosa B.A."/>
            <person name="Abubucker S."/>
            <person name="Hallsworth-Pepin K."/>
            <person name="Martin J."/>
            <person name="Tyagi R."/>
            <person name="Heizer E."/>
            <person name="Zhang X."/>
            <person name="Bhonagiri-Palsikar V."/>
            <person name="Minx P."/>
            <person name="Warren W.C."/>
            <person name="Wang Q."/>
            <person name="Zhan B."/>
            <person name="Hotez P.J."/>
            <person name="Sternberg P.W."/>
            <person name="Dougall A."/>
            <person name="Gaze S.T."/>
            <person name="Mulvenna J."/>
            <person name="Sotillo J."/>
            <person name="Ranganathan S."/>
            <person name="Rabelo E.M."/>
            <person name="Wilson R.K."/>
            <person name="Felgner P.L."/>
            <person name="Bethony J."/>
            <person name="Hawdon J.M."/>
            <person name="Gasser R.B."/>
            <person name="Loukas A."/>
            <person name="Mitreva M."/>
        </authorList>
    </citation>
    <scope>NUCLEOTIDE SEQUENCE [LARGE SCALE GENOMIC DNA]</scope>
</reference>
<dbReference type="GO" id="GO:0043171">
    <property type="term" value="P:peptide catabolic process"/>
    <property type="evidence" value="ECO:0007669"/>
    <property type="project" value="TreeGrafter"/>
</dbReference>
<keyword evidence="11" id="KW-1185">Reference proteome</keyword>
<keyword evidence="7" id="KW-0482">Metalloprotease</keyword>
<evidence type="ECO:0000313" key="10">
    <source>
        <dbReference type="EMBL" id="ETN72614.1"/>
    </source>
</evidence>
<dbReference type="InterPro" id="IPR045357">
    <property type="entry name" value="Aminopeptidase_N-like_N"/>
</dbReference>
<dbReference type="PANTHER" id="PTHR11533">
    <property type="entry name" value="PROTEASE M1 ZINC METALLOPROTEASE"/>
    <property type="match status" value="1"/>
</dbReference>
<dbReference type="Gene3D" id="2.60.40.1910">
    <property type="match status" value="1"/>
</dbReference>
<comment type="similarity">
    <text evidence="2">Belongs to the peptidase M1 family.</text>
</comment>
<comment type="cofactor">
    <cofactor evidence="1">
        <name>Zn(2+)</name>
        <dbReference type="ChEBI" id="CHEBI:29105"/>
    </cofactor>
</comment>
<dbReference type="Gene3D" id="2.60.40.1730">
    <property type="entry name" value="tricorn interacting facor f3 domain"/>
    <property type="match status" value="1"/>
</dbReference>
<evidence type="ECO:0000259" key="8">
    <source>
        <dbReference type="Pfam" id="PF01433"/>
    </source>
</evidence>
<dbReference type="InterPro" id="IPR001930">
    <property type="entry name" value="Peptidase_M1"/>
</dbReference>
<dbReference type="Pfam" id="PF17900">
    <property type="entry name" value="Peptidase_M1_N"/>
    <property type="match status" value="1"/>
</dbReference>
<dbReference type="STRING" id="51031.W2SS89"/>
<dbReference type="OrthoDB" id="10031169at2759"/>
<gene>
    <name evidence="10" type="ORF">NECAME_13805</name>
</gene>
<evidence type="ECO:0000256" key="2">
    <source>
        <dbReference type="ARBA" id="ARBA00010136"/>
    </source>
</evidence>
<dbReference type="GO" id="GO:0016020">
    <property type="term" value="C:membrane"/>
    <property type="evidence" value="ECO:0007669"/>
    <property type="project" value="TreeGrafter"/>
</dbReference>
<feature type="domain" description="Aminopeptidase N-like N-terminal" evidence="9">
    <location>
        <begin position="1"/>
        <end position="69"/>
    </location>
</feature>
<dbReference type="OMA" id="VVESWIL"/>
<dbReference type="GO" id="GO:0042277">
    <property type="term" value="F:peptide binding"/>
    <property type="evidence" value="ECO:0007669"/>
    <property type="project" value="TreeGrafter"/>
</dbReference>
<dbReference type="GO" id="GO:0005737">
    <property type="term" value="C:cytoplasm"/>
    <property type="evidence" value="ECO:0007669"/>
    <property type="project" value="TreeGrafter"/>
</dbReference>
<dbReference type="InterPro" id="IPR027268">
    <property type="entry name" value="Peptidase_M4/M1_CTD_sf"/>
</dbReference>
<dbReference type="SUPFAM" id="SSF63737">
    <property type="entry name" value="Leukotriene A4 hydrolase N-terminal domain"/>
    <property type="match status" value="1"/>
</dbReference>
<dbReference type="GO" id="GO:0006508">
    <property type="term" value="P:proteolysis"/>
    <property type="evidence" value="ECO:0007669"/>
    <property type="project" value="UniProtKB-KW"/>
</dbReference>
<dbReference type="Gene3D" id="3.30.2010.30">
    <property type="match status" value="1"/>
</dbReference>
<organism evidence="10 11">
    <name type="scientific">Necator americanus</name>
    <name type="common">Human hookworm</name>
    <dbReference type="NCBI Taxonomy" id="51031"/>
    <lineage>
        <taxon>Eukaryota</taxon>
        <taxon>Metazoa</taxon>
        <taxon>Ecdysozoa</taxon>
        <taxon>Nematoda</taxon>
        <taxon>Chromadorea</taxon>
        <taxon>Rhabditida</taxon>
        <taxon>Rhabditina</taxon>
        <taxon>Rhabditomorpha</taxon>
        <taxon>Strongyloidea</taxon>
        <taxon>Ancylostomatidae</taxon>
        <taxon>Bunostominae</taxon>
        <taxon>Necator</taxon>
    </lineage>
</organism>
<protein>
    <submittedName>
        <fullName evidence="10">Peptidase family M1</fullName>
    </submittedName>
</protein>
<dbReference type="InterPro" id="IPR042097">
    <property type="entry name" value="Aminopeptidase_N-like_N_sf"/>
</dbReference>
<evidence type="ECO:0000256" key="4">
    <source>
        <dbReference type="ARBA" id="ARBA00022723"/>
    </source>
</evidence>
<evidence type="ECO:0000313" key="11">
    <source>
        <dbReference type="Proteomes" id="UP000053676"/>
    </source>
</evidence>
<proteinExistence type="inferred from homology"/>
<dbReference type="PRINTS" id="PR00756">
    <property type="entry name" value="ALADIPTASE"/>
</dbReference>
<feature type="domain" description="Peptidase M1 membrane alanine aminopeptidase" evidence="8">
    <location>
        <begin position="131"/>
        <end position="227"/>
    </location>
</feature>
<keyword evidence="6" id="KW-0862">Zinc</keyword>
<sequence length="376" mass="44247">MTKMEPADARRFVPCFDEPEYKAIWKVTVIHPNGTRAIANAFEISETTEADGKWKVSTFEPTPIMPSYLLAIFVSEFEFDESYTKRGVRFRVWSTPDTKDKRKYGLKAAVTYMETLERYFDIEDVMKKQGLYDKWLGNLVTMKWWDELWIKEGFANYFENMELNENRDMRIIRNEIVAGLDYSMEKDSLAASRPISSIMDMPIELAEIYDILSYDKADDLWKAFDEVVEGVEGPDGRKLNLVDVGGRWSKQMGFPLVTVEHFNSTTLKIKQERYLKNPKAIEPQKYISSNYGYKWDVPLWYQWDDKQLHYKWLKRGAHYNEPLYIQMKPKDVPIVINADRRSYLAQNYDAEGWKKIIKQLRENHEVSCISSSLENA</sequence>
<dbReference type="KEGG" id="nai:NECAME_13805"/>
<evidence type="ECO:0000256" key="7">
    <source>
        <dbReference type="ARBA" id="ARBA00023049"/>
    </source>
</evidence>
<keyword evidence="5" id="KW-0378">Hydrolase</keyword>
<dbReference type="Proteomes" id="UP000053676">
    <property type="component" value="Unassembled WGS sequence"/>
</dbReference>
<dbReference type="SUPFAM" id="SSF55486">
    <property type="entry name" value="Metalloproteases ('zincins'), catalytic domain"/>
    <property type="match status" value="1"/>
</dbReference>
<dbReference type="PANTHER" id="PTHR11533:SF301">
    <property type="entry name" value="AMINOPEPTIDASE"/>
    <property type="match status" value="1"/>
</dbReference>
<name>W2SS89_NECAM</name>
<dbReference type="EMBL" id="KI663678">
    <property type="protein sequence ID" value="ETN72614.1"/>
    <property type="molecule type" value="Genomic_DNA"/>
</dbReference>
<keyword evidence="4" id="KW-0479">Metal-binding</keyword>
<evidence type="ECO:0000256" key="6">
    <source>
        <dbReference type="ARBA" id="ARBA00022833"/>
    </source>
</evidence>
<dbReference type="InterPro" id="IPR050344">
    <property type="entry name" value="Peptidase_M1_aminopeptidases"/>
</dbReference>
<dbReference type="AlphaFoldDB" id="W2SS89"/>
<evidence type="ECO:0000259" key="9">
    <source>
        <dbReference type="Pfam" id="PF17900"/>
    </source>
</evidence>
<dbReference type="GO" id="GO:0070006">
    <property type="term" value="F:metalloaminopeptidase activity"/>
    <property type="evidence" value="ECO:0007669"/>
    <property type="project" value="TreeGrafter"/>
</dbReference>
<dbReference type="GO" id="GO:0005615">
    <property type="term" value="C:extracellular space"/>
    <property type="evidence" value="ECO:0007669"/>
    <property type="project" value="TreeGrafter"/>
</dbReference>
<keyword evidence="3" id="KW-0645">Protease</keyword>
<dbReference type="GO" id="GO:0008270">
    <property type="term" value="F:zinc ion binding"/>
    <property type="evidence" value="ECO:0007669"/>
    <property type="project" value="InterPro"/>
</dbReference>
<evidence type="ECO:0000256" key="5">
    <source>
        <dbReference type="ARBA" id="ARBA00022801"/>
    </source>
</evidence>
<evidence type="ECO:0000256" key="1">
    <source>
        <dbReference type="ARBA" id="ARBA00001947"/>
    </source>
</evidence>
<dbReference type="InterPro" id="IPR014782">
    <property type="entry name" value="Peptidase_M1_dom"/>
</dbReference>
<accession>W2SS89</accession>
<evidence type="ECO:0000256" key="3">
    <source>
        <dbReference type="ARBA" id="ARBA00022670"/>
    </source>
</evidence>
<dbReference type="Gene3D" id="1.10.390.10">
    <property type="entry name" value="Neutral Protease Domain 2"/>
    <property type="match status" value="1"/>
</dbReference>
<dbReference type="Pfam" id="PF01433">
    <property type="entry name" value="Peptidase_M1"/>
    <property type="match status" value="1"/>
</dbReference>